<keyword evidence="1" id="KW-0472">Membrane</keyword>
<dbReference type="RefSeq" id="WP_286215078.1">
    <property type="nucleotide sequence ID" value="NZ_AP027452.1"/>
</dbReference>
<proteinExistence type="predicted"/>
<evidence type="ECO:0000313" key="2">
    <source>
        <dbReference type="EMBL" id="BDY28544.1"/>
    </source>
</evidence>
<dbReference type="AlphaFoldDB" id="A0AAI8TT93"/>
<keyword evidence="1" id="KW-0812">Transmembrane</keyword>
<keyword evidence="1" id="KW-1133">Transmembrane helix</keyword>
<dbReference type="EMBL" id="AP027452">
    <property type="protein sequence ID" value="BDY28544.1"/>
    <property type="molecule type" value="Genomic_DNA"/>
</dbReference>
<accession>A0AAI8TT93</accession>
<evidence type="ECO:0000256" key="1">
    <source>
        <dbReference type="SAM" id="Phobius"/>
    </source>
</evidence>
<dbReference type="Proteomes" id="UP001241092">
    <property type="component" value="Chromosome"/>
</dbReference>
<feature type="transmembrane region" description="Helical" evidence="1">
    <location>
        <begin position="20"/>
        <end position="49"/>
    </location>
</feature>
<reference evidence="2" key="1">
    <citation type="submission" date="2023-03" db="EMBL/GenBank/DDBJ databases">
        <title>Draft genome sequence of a Mycolicibacterium mageritense strain H4_3_1 isolated from a hybrid biological-inorganic system reactor.</title>
        <authorList>
            <person name="Feng X."/>
            <person name="Kazama D."/>
            <person name="Sato K."/>
            <person name="Kobayashi H."/>
        </authorList>
    </citation>
    <scope>NUCLEOTIDE SEQUENCE</scope>
    <source>
        <strain evidence="2">H4_3_1</strain>
    </source>
</reference>
<organism evidence="2 3">
    <name type="scientific">Mycolicibacterium mageritense</name>
    <name type="common">Mycobacterium mageritense</name>
    <dbReference type="NCBI Taxonomy" id="53462"/>
    <lineage>
        <taxon>Bacteria</taxon>
        <taxon>Bacillati</taxon>
        <taxon>Actinomycetota</taxon>
        <taxon>Actinomycetes</taxon>
        <taxon>Mycobacteriales</taxon>
        <taxon>Mycobacteriaceae</taxon>
        <taxon>Mycolicibacterium</taxon>
    </lineage>
</organism>
<name>A0AAI8TT93_MYCME</name>
<sequence length="370" mass="39819">MPSSADVRLRRRLSCGSTRLVAFLTVAMEVVAGLRWPVGALIMAVAVALTACQVKTPDRSSNVDELTDMIRELPGVLAASSRTVNSTARDLVYFVIRVDTAPGITSAQLSDITSRYLQALATGAFAGYRAEFDAGQGWSTFAVDSGNLPITNGPEVVRQAGDWVTLRHEFPTATIRLRATITHPGGQAPIQEWGRSNVAGIRLADPANHSDVSAVFTTLSTKFPQLARLTWTVSAGKQHPADIKTSLRFPSAAELDVWNALNADQAIAHVDKMTINGRVKAPVWLAEEVRSHDPGVAVQLAQRHLPIVTRLPAPVLYTASDQIQGYINGDGRATGPIAVTTCGCTDRDNALYRPPPAEQALIAQYETCHH</sequence>
<protein>
    <submittedName>
        <fullName evidence="2">Uncharacterized protein</fullName>
    </submittedName>
</protein>
<evidence type="ECO:0000313" key="3">
    <source>
        <dbReference type="Proteomes" id="UP001241092"/>
    </source>
</evidence>
<gene>
    <name evidence="2" type="ORF">hbim_02478</name>
</gene>